<dbReference type="InParanoid" id="A0A1S3J6V6"/>
<dbReference type="RefSeq" id="XP_013406125.1">
    <property type="nucleotide sequence ID" value="XM_013550671.1"/>
</dbReference>
<dbReference type="PANTHER" id="PTHR33442:SF1">
    <property type="entry name" value="TRANS-3-HYDROXY-L-PROLINE DEHYDRATASE"/>
    <property type="match status" value="1"/>
</dbReference>
<dbReference type="EC" id="4.2.1.77" evidence="3"/>
<dbReference type="Gene3D" id="3.10.310.10">
    <property type="entry name" value="Diaminopimelate Epimerase, Chain A, domain 1"/>
    <property type="match status" value="2"/>
</dbReference>
<dbReference type="FunFam" id="3.10.310.10:FF:000003">
    <property type="entry name" value="Proline racemase"/>
    <property type="match status" value="1"/>
</dbReference>
<dbReference type="PIRSF" id="PIRSF029792">
    <property type="entry name" value="Pro_racemase"/>
    <property type="match status" value="1"/>
</dbReference>
<evidence type="ECO:0000256" key="1">
    <source>
        <dbReference type="ARBA" id="ARBA00001148"/>
    </source>
</evidence>
<evidence type="ECO:0000256" key="3">
    <source>
        <dbReference type="ARBA" id="ARBA00013105"/>
    </source>
</evidence>
<accession>A0A1S3J6V6</accession>
<dbReference type="SUPFAM" id="SSF54506">
    <property type="entry name" value="Diaminopimelate epimerase-like"/>
    <property type="match status" value="1"/>
</dbReference>
<gene>
    <name evidence="5" type="primary">LOC106170700</name>
</gene>
<dbReference type="Pfam" id="PF05544">
    <property type="entry name" value="Pro_racemase"/>
    <property type="match status" value="1"/>
</dbReference>
<comment type="similarity">
    <text evidence="2">Belongs to the proline racemase family.</text>
</comment>
<reference evidence="5" key="1">
    <citation type="submission" date="2025-08" db="UniProtKB">
        <authorList>
            <consortium name="RefSeq"/>
        </authorList>
    </citation>
    <scope>IDENTIFICATION</scope>
    <source>
        <tissue evidence="5">Gonads</tissue>
    </source>
</reference>
<evidence type="ECO:0000256" key="2">
    <source>
        <dbReference type="ARBA" id="ARBA00007529"/>
    </source>
</evidence>
<dbReference type="OMA" id="SHVLWTG"/>
<dbReference type="OrthoDB" id="6409228at2759"/>
<sequence length="350" mass="38269">MAFNDEIAVMNISDLVIKTTEMHTGGEPLRIVESGYPKISGETILEKRKFVKENFDFLRKFLMFEPRGHFDMYGALLIEPDNPEADMAVLFMHNEGYSTMCGHAVIALGRYALDKGLARHKPSPPETEVNIQCPCGLVKAFVECNHLGETGRVRFHSVPSFLFAADVKVSVPGYGELQVDIAYGGAFYAFVTTEALGLNFQTKKTSEIVDAASKVTEAVKSTVKLHHPDSPDLAFLYGTIVTDGKEEFSQEPTANICVFADRQVDRCPTGSGVTARIALQFAKGLISIDQERVFESGCTGSRFTGKAIRSCKAGTHDAVVVEVSGNGYYTGSCTFIAEAKDMLKEGFILN</sequence>
<name>A0A1S3J6V6_LINAN</name>
<dbReference type="InterPro" id="IPR008794">
    <property type="entry name" value="Pro_racemase_fam"/>
</dbReference>
<dbReference type="PANTHER" id="PTHR33442">
    <property type="entry name" value="TRANS-3-HYDROXY-L-PROLINE DEHYDRATASE"/>
    <property type="match status" value="1"/>
</dbReference>
<keyword evidence="4" id="KW-1185">Reference proteome</keyword>
<dbReference type="AlphaFoldDB" id="A0A1S3J6V6"/>
<dbReference type="STRING" id="7574.A0A1S3J6V6"/>
<dbReference type="Proteomes" id="UP000085678">
    <property type="component" value="Unplaced"/>
</dbReference>
<proteinExistence type="inferred from homology"/>
<comment type="catalytic activity">
    <reaction evidence="1">
        <text>trans-3-hydroxy-L-proline = 1-pyrroline-2-carboxylate + H2O</text>
        <dbReference type="Rhea" id="RHEA:10320"/>
        <dbReference type="ChEBI" id="CHEBI:15377"/>
        <dbReference type="ChEBI" id="CHEBI:39785"/>
        <dbReference type="ChEBI" id="CHEBI:57938"/>
        <dbReference type="EC" id="4.2.1.77"/>
    </reaction>
</comment>
<dbReference type="GO" id="GO:0050346">
    <property type="term" value="F:trans-L-3-hydroxyproline dehydratase activity"/>
    <property type="evidence" value="ECO:0007669"/>
    <property type="project" value="UniProtKB-EC"/>
</dbReference>
<dbReference type="SFLD" id="SFLDS00028">
    <property type="entry name" value="Proline_Racemase"/>
    <property type="match status" value="1"/>
</dbReference>
<dbReference type="GeneID" id="106170700"/>
<evidence type="ECO:0000313" key="4">
    <source>
        <dbReference type="Proteomes" id="UP000085678"/>
    </source>
</evidence>
<dbReference type="KEGG" id="lak:106170700"/>
<protein>
    <recommendedName>
        <fullName evidence="3">trans-L-3-hydroxyproline dehydratase</fullName>
        <ecNumber evidence="3">4.2.1.77</ecNumber>
    </recommendedName>
</protein>
<organism evidence="4 5">
    <name type="scientific">Lingula anatina</name>
    <name type="common">Brachiopod</name>
    <name type="synonym">Lingula unguis</name>
    <dbReference type="NCBI Taxonomy" id="7574"/>
    <lineage>
        <taxon>Eukaryota</taxon>
        <taxon>Metazoa</taxon>
        <taxon>Spiralia</taxon>
        <taxon>Lophotrochozoa</taxon>
        <taxon>Brachiopoda</taxon>
        <taxon>Linguliformea</taxon>
        <taxon>Lingulata</taxon>
        <taxon>Lingulida</taxon>
        <taxon>Linguloidea</taxon>
        <taxon>Lingulidae</taxon>
        <taxon>Lingula</taxon>
    </lineage>
</organism>
<evidence type="ECO:0000313" key="5">
    <source>
        <dbReference type="RefSeq" id="XP_013406125.1"/>
    </source>
</evidence>